<proteinExistence type="predicted"/>
<dbReference type="EMBL" id="JAVFWL010000001">
    <property type="protein sequence ID" value="KAK6728738.1"/>
    <property type="molecule type" value="Genomic_DNA"/>
</dbReference>
<reference evidence="2 3" key="1">
    <citation type="submission" date="2023-08" db="EMBL/GenBank/DDBJ databases">
        <title>A Necator americanus chromosomal reference genome.</title>
        <authorList>
            <person name="Ilik V."/>
            <person name="Petrzelkova K.J."/>
            <person name="Pardy F."/>
            <person name="Fuh T."/>
            <person name="Niatou-Singa F.S."/>
            <person name="Gouil Q."/>
            <person name="Baker L."/>
            <person name="Ritchie M.E."/>
            <person name="Jex A.R."/>
            <person name="Gazzola D."/>
            <person name="Li H."/>
            <person name="Toshio Fujiwara R."/>
            <person name="Zhan B."/>
            <person name="Aroian R.V."/>
            <person name="Pafco B."/>
            <person name="Schwarz E.M."/>
        </authorList>
    </citation>
    <scope>NUCLEOTIDE SEQUENCE [LARGE SCALE GENOMIC DNA]</scope>
    <source>
        <strain evidence="2 3">Aroian</strain>
        <tissue evidence="2">Whole animal</tissue>
    </source>
</reference>
<feature type="region of interest" description="Disordered" evidence="1">
    <location>
        <begin position="149"/>
        <end position="185"/>
    </location>
</feature>
<accession>A0ABR1BTP3</accession>
<evidence type="ECO:0000313" key="2">
    <source>
        <dbReference type="EMBL" id="KAK6728738.1"/>
    </source>
</evidence>
<dbReference type="Proteomes" id="UP001303046">
    <property type="component" value="Unassembled WGS sequence"/>
</dbReference>
<sequence>MPRLQTLWTQGRILQKCPEEEETEVEAEAKIDGEKDLANATWDVKMESQFNRRNGARRHSFEINDVIFAKDYRGQKPTWTPGFITLRVGNATYSGNKMCSTYHYSTLRGRAIVRRLLPTRPNDHNAFDDLTADYRSNLDRIMPARSTRVAKRQCPLSSQATSGIETQTVKSSQSTEQDYSGRQNAARPVLAEKVKSGFAEQLEADKRSPSIKGDKAEALVMHSANAFPSNCGDTIPEIVGIAPVQQQCSNMCFHPIDIYEYFKSLKPSEFYGIYDDENYHEVRTALQTSLAKMSDWASEWDLHINYDKSLVIHLGKGDVAEYSI</sequence>
<name>A0ABR1BTP3_NECAM</name>
<evidence type="ECO:0000256" key="1">
    <source>
        <dbReference type="SAM" id="MobiDB-lite"/>
    </source>
</evidence>
<comment type="caution">
    <text evidence="2">The sequence shown here is derived from an EMBL/GenBank/DDBJ whole genome shotgun (WGS) entry which is preliminary data.</text>
</comment>
<gene>
    <name evidence="2" type="primary">Necator_chrI.g2158</name>
    <name evidence="2" type="ORF">RB195_006031</name>
</gene>
<organism evidence="2 3">
    <name type="scientific">Necator americanus</name>
    <name type="common">Human hookworm</name>
    <dbReference type="NCBI Taxonomy" id="51031"/>
    <lineage>
        <taxon>Eukaryota</taxon>
        <taxon>Metazoa</taxon>
        <taxon>Ecdysozoa</taxon>
        <taxon>Nematoda</taxon>
        <taxon>Chromadorea</taxon>
        <taxon>Rhabditida</taxon>
        <taxon>Rhabditina</taxon>
        <taxon>Rhabditomorpha</taxon>
        <taxon>Strongyloidea</taxon>
        <taxon>Ancylostomatidae</taxon>
        <taxon>Bunostominae</taxon>
        <taxon>Necator</taxon>
    </lineage>
</organism>
<evidence type="ECO:0000313" key="3">
    <source>
        <dbReference type="Proteomes" id="UP001303046"/>
    </source>
</evidence>
<feature type="compositionally biased region" description="Polar residues" evidence="1">
    <location>
        <begin position="155"/>
        <end position="183"/>
    </location>
</feature>
<keyword evidence="3" id="KW-1185">Reference proteome</keyword>
<protein>
    <recommendedName>
        <fullName evidence="4">Reverse transcriptase domain-containing protein</fullName>
    </recommendedName>
</protein>
<evidence type="ECO:0008006" key="4">
    <source>
        <dbReference type="Google" id="ProtNLM"/>
    </source>
</evidence>